<dbReference type="PATRIC" id="fig|888050.3.peg.1124"/>
<comment type="caution">
    <text evidence="3">The sequence shown here is derived from an EMBL/GenBank/DDBJ whole genome shotgun (WGS) entry which is preliminary data.</text>
</comment>
<name>N6XA91_9ACTO</name>
<keyword evidence="4" id="KW-1185">Reference proteome</keyword>
<feature type="region of interest" description="Disordered" evidence="1">
    <location>
        <begin position="131"/>
        <end position="157"/>
    </location>
</feature>
<sequence>MLSLTAIGHSWWMLLELVTLACALMSMFSVLATGLREKGLALVTPLVLLLVECSLTLTIAWGHGAVIRGSGDAGAQYMRLLGLSAVIPLLLDLGVVVWTRKRRARGSVGAGAKKACGREFVPPHGRVETGVKEKRGRGLGPWETSRRGSGSIGAGRETKDLPRQLRRILTPAVVAANPRGIREKIGVDTLLFLGALATIGWGEDLASGTPLPGQETLVRTLILGGTAVLAALSILLFASSIISLKETSELTFKRAFEEFPGLLALGGVKGPVAMTNAPMHHLLIALGLNTAQPLNQIWQALCVRAEEDELNAIMHRSLEGTPQHLFIRMGESVWQLRYKENDDAPESMRLQLWGEDLSEDYALARQLVDENAELEEATRGLRESIEEAGALVAQQDIVGTRLRLHDVLAQRLTFVRHFLAEGVGEVQRTRALSQMLTSLGEDLRADTSTPTAARLGMIVSGCALMGTRCEVSGPFPEDEDVASVLMSVLSQAVVNAVLHAEAEHITVRFSQSQSAWTMTIANPITDAVDVVEKTGLAGMRTRVEALGGWMRVHADTSFVVRVCIPRPLP</sequence>
<evidence type="ECO:0008006" key="5">
    <source>
        <dbReference type="Google" id="ProtNLM"/>
    </source>
</evidence>
<gene>
    <name evidence="3" type="ORF">HMPREF9004_1183</name>
</gene>
<dbReference type="HOGENOM" id="CLU_478707_0_0_11"/>
<evidence type="ECO:0000313" key="3">
    <source>
        <dbReference type="EMBL" id="ENO18058.1"/>
    </source>
</evidence>
<feature type="transmembrane region" description="Helical" evidence="2">
    <location>
        <begin position="39"/>
        <end position="60"/>
    </location>
</feature>
<protein>
    <recommendedName>
        <fullName evidence="5">Signal transduction histidine kinase subgroup 3 dimerisation and phosphoacceptor domain-containing protein</fullName>
    </recommendedName>
</protein>
<evidence type="ECO:0000256" key="2">
    <source>
        <dbReference type="SAM" id="Phobius"/>
    </source>
</evidence>
<feature type="transmembrane region" description="Helical" evidence="2">
    <location>
        <begin position="80"/>
        <end position="98"/>
    </location>
</feature>
<dbReference type="EMBL" id="AQHZ01000020">
    <property type="protein sequence ID" value="ENO18058.1"/>
    <property type="molecule type" value="Genomic_DNA"/>
</dbReference>
<reference evidence="3 4" key="1">
    <citation type="submission" date="2013-03" db="EMBL/GenBank/DDBJ databases">
        <title>Reference genome for the Human Microbiome Project.</title>
        <authorList>
            <person name="Aqrawi P."/>
            <person name="Ayvaz T."/>
            <person name="Bess C."/>
            <person name="Blankenburg K."/>
            <person name="Coyle M."/>
            <person name="Deng J."/>
            <person name="Forbes L."/>
            <person name="Fowler G."/>
            <person name="Francisco L."/>
            <person name="Fu Q."/>
            <person name="Gibbs R."/>
            <person name="Gross S."/>
            <person name="Gubbala S."/>
            <person name="Hale W."/>
            <person name="Hemphill L."/>
            <person name="Highlander S."/>
            <person name="Hirani K."/>
            <person name="Jackson L."/>
            <person name="Jakkamsetti A."/>
            <person name="Javaid M."/>
            <person name="Jayaseelan J.C."/>
            <person name="Jiang H."/>
            <person name="Joshi V."/>
            <person name="Korchina V."/>
            <person name="Kovar C."/>
            <person name="Lara F."/>
            <person name="Lee S."/>
            <person name="Liu Y."/>
            <person name="Mata R."/>
            <person name="Mathew T."/>
            <person name="Munidasa M."/>
            <person name="Muzny D."/>
            <person name="Nazareth L."/>
            <person name="Ngo R."/>
            <person name="Nguyen L."/>
            <person name="Nguyen N."/>
            <person name="Okwuonu G."/>
            <person name="Ongeri F."/>
            <person name="Palculict T."/>
            <person name="Patil S."/>
            <person name="Petrosino J."/>
            <person name="Pham C."/>
            <person name="Pham P."/>
            <person name="Pu L.-L."/>
            <person name="Qin X."/>
            <person name="Qu J."/>
            <person name="Reid J."/>
            <person name="Ross M."/>
            <person name="Ruth R."/>
            <person name="Saada N."/>
            <person name="San Lucas F."/>
            <person name="Santibanez J."/>
            <person name="Shang Y."/>
            <person name="Simmons D."/>
            <person name="Song X.-Z."/>
            <person name="Tang L.-Y."/>
            <person name="Thornton R."/>
            <person name="Warren J."/>
            <person name="Weissenberger G."/>
            <person name="Wilczek-Boney K."/>
            <person name="Worley K."/>
            <person name="Youmans B."/>
            <person name="Zhang J."/>
            <person name="Zhang L."/>
            <person name="Zhao Z."/>
            <person name="Zhou C."/>
            <person name="Zhu D."/>
            <person name="Zhu Y."/>
        </authorList>
    </citation>
    <scope>NUCLEOTIDE SEQUENCE [LARGE SCALE GENOMIC DNA]</scope>
    <source>
        <strain evidence="3 4">F0333</strain>
    </source>
</reference>
<feature type="transmembrane region" description="Helical" evidence="2">
    <location>
        <begin position="222"/>
        <end position="244"/>
    </location>
</feature>
<dbReference type="Gene3D" id="3.30.565.10">
    <property type="entry name" value="Histidine kinase-like ATPase, C-terminal domain"/>
    <property type="match status" value="1"/>
</dbReference>
<dbReference type="AlphaFoldDB" id="N6XA91"/>
<proteinExistence type="predicted"/>
<dbReference type="InterPro" id="IPR036890">
    <property type="entry name" value="HATPase_C_sf"/>
</dbReference>
<keyword evidence="2" id="KW-0472">Membrane</keyword>
<organism evidence="3 4">
    <name type="scientific">Schaalia cardiffensis F0333</name>
    <dbReference type="NCBI Taxonomy" id="888050"/>
    <lineage>
        <taxon>Bacteria</taxon>
        <taxon>Bacillati</taxon>
        <taxon>Actinomycetota</taxon>
        <taxon>Actinomycetes</taxon>
        <taxon>Actinomycetales</taxon>
        <taxon>Actinomycetaceae</taxon>
        <taxon>Schaalia</taxon>
    </lineage>
</organism>
<dbReference type="SUPFAM" id="SSF55874">
    <property type="entry name" value="ATPase domain of HSP90 chaperone/DNA topoisomerase II/histidine kinase"/>
    <property type="match status" value="1"/>
</dbReference>
<dbReference type="STRING" id="888050.HMPREF9004_1183"/>
<feature type="transmembrane region" description="Helical" evidence="2">
    <location>
        <begin position="12"/>
        <end position="32"/>
    </location>
</feature>
<keyword evidence="2" id="KW-0812">Transmembrane</keyword>
<dbReference type="eggNOG" id="COG4585">
    <property type="taxonomic scope" value="Bacteria"/>
</dbReference>
<evidence type="ECO:0000313" key="4">
    <source>
        <dbReference type="Proteomes" id="UP000013015"/>
    </source>
</evidence>
<dbReference type="OrthoDB" id="227596at2"/>
<dbReference type="RefSeq" id="WP_005963326.1">
    <property type="nucleotide sequence ID" value="NZ_CP040505.1"/>
</dbReference>
<keyword evidence="2" id="KW-1133">Transmembrane helix</keyword>
<accession>N6XA91</accession>
<evidence type="ECO:0000256" key="1">
    <source>
        <dbReference type="SAM" id="MobiDB-lite"/>
    </source>
</evidence>
<dbReference type="Proteomes" id="UP000013015">
    <property type="component" value="Unassembled WGS sequence"/>
</dbReference>